<keyword evidence="1" id="KW-1133">Transmembrane helix</keyword>
<accession>A0A7S3MUH7</accession>
<feature type="transmembrane region" description="Helical" evidence="1">
    <location>
        <begin position="67"/>
        <end position="85"/>
    </location>
</feature>
<keyword evidence="1" id="KW-0472">Membrane</keyword>
<dbReference type="AlphaFoldDB" id="A0A7S3MUH7"/>
<sequence length="135" mass="15208">MGIKDVFLLLFARNETGLYLGLVLSKRSFKALPVLFLALKVLLQFGNLVGELGNFLLGLLQVRLRRLCLLLGITNLLLEAFFLLLQGLQAFQLLAHLLDFTADHFQILILLLSLLEVSCYSLQYFLVLVPLGFDL</sequence>
<keyword evidence="1" id="KW-0812">Transmembrane</keyword>
<protein>
    <submittedName>
        <fullName evidence="2">Uncharacterized protein</fullName>
    </submittedName>
</protein>
<evidence type="ECO:0000313" key="2">
    <source>
        <dbReference type="EMBL" id="CAE0324897.1"/>
    </source>
</evidence>
<proteinExistence type="predicted"/>
<gene>
    <name evidence="2" type="ORF">SINC0208_LOCUS5519</name>
</gene>
<organism evidence="2">
    <name type="scientific">Strombidium inclinatum</name>
    <dbReference type="NCBI Taxonomy" id="197538"/>
    <lineage>
        <taxon>Eukaryota</taxon>
        <taxon>Sar</taxon>
        <taxon>Alveolata</taxon>
        <taxon>Ciliophora</taxon>
        <taxon>Intramacronucleata</taxon>
        <taxon>Spirotrichea</taxon>
        <taxon>Oligotrichia</taxon>
        <taxon>Strombidiidae</taxon>
        <taxon>Strombidium</taxon>
    </lineage>
</organism>
<feature type="transmembrane region" description="Helical" evidence="1">
    <location>
        <begin position="105"/>
        <end position="133"/>
    </location>
</feature>
<name>A0A7S3MUH7_9SPIT</name>
<feature type="transmembrane region" description="Helical" evidence="1">
    <location>
        <begin position="34"/>
        <end position="60"/>
    </location>
</feature>
<evidence type="ECO:0000256" key="1">
    <source>
        <dbReference type="SAM" id="Phobius"/>
    </source>
</evidence>
<reference evidence="2" key="1">
    <citation type="submission" date="2021-01" db="EMBL/GenBank/DDBJ databases">
        <authorList>
            <person name="Corre E."/>
            <person name="Pelletier E."/>
            <person name="Niang G."/>
            <person name="Scheremetjew M."/>
            <person name="Finn R."/>
            <person name="Kale V."/>
            <person name="Holt S."/>
            <person name="Cochrane G."/>
            <person name="Meng A."/>
            <person name="Brown T."/>
            <person name="Cohen L."/>
        </authorList>
    </citation>
    <scope>NUCLEOTIDE SEQUENCE</scope>
    <source>
        <strain evidence="2">S3</strain>
    </source>
</reference>
<dbReference type="EMBL" id="HBIH01013374">
    <property type="protein sequence ID" value="CAE0324897.1"/>
    <property type="molecule type" value="Transcribed_RNA"/>
</dbReference>